<dbReference type="Proteomes" id="UP001431192">
    <property type="component" value="Unassembled WGS sequence"/>
</dbReference>
<protein>
    <recommendedName>
        <fullName evidence="3">Lipoprotein</fullName>
    </recommendedName>
</protein>
<evidence type="ECO:0000313" key="2">
    <source>
        <dbReference type="Proteomes" id="UP001431192"/>
    </source>
</evidence>
<comment type="caution">
    <text evidence="1">The sequence shown here is derived from an EMBL/GenBank/DDBJ whole genome shotgun (WGS) entry which is preliminary data.</text>
</comment>
<dbReference type="PROSITE" id="PS51257">
    <property type="entry name" value="PROKAR_LIPOPROTEIN"/>
    <property type="match status" value="1"/>
</dbReference>
<gene>
    <name evidence="1" type="ORF">N4T56_02330</name>
</gene>
<organism evidence="1 2">
    <name type="scientific">Shewanella phaeophyticola</name>
    <dbReference type="NCBI Taxonomy" id="2978345"/>
    <lineage>
        <taxon>Bacteria</taxon>
        <taxon>Pseudomonadati</taxon>
        <taxon>Pseudomonadota</taxon>
        <taxon>Gammaproteobacteria</taxon>
        <taxon>Alteromonadales</taxon>
        <taxon>Shewanellaceae</taxon>
        <taxon>Shewanella</taxon>
    </lineage>
</organism>
<dbReference type="EMBL" id="JAODOQ010000001">
    <property type="protein sequence ID" value="MCT8985564.1"/>
    <property type="molecule type" value="Genomic_DNA"/>
</dbReference>
<accession>A0ABT2P0Y0</accession>
<name>A0ABT2P0Y0_9GAMM</name>
<evidence type="ECO:0000313" key="1">
    <source>
        <dbReference type="EMBL" id="MCT8985564.1"/>
    </source>
</evidence>
<sequence>MNKYTHLAMVSSIMLGLIIAGCDSSSSDDVTDTVEVTETVDTTDDDTATDNSYSYAIADSAQSICYDNNIELACPASSLEDFYGQDAQTLNGSEQSYTTNVTDDGDITVTDNVTGIIWTPKPRNER</sequence>
<dbReference type="RefSeq" id="WP_261732084.1">
    <property type="nucleotide sequence ID" value="NZ_JAODOQ010000001.1"/>
</dbReference>
<keyword evidence="2" id="KW-1185">Reference proteome</keyword>
<proteinExistence type="predicted"/>
<reference evidence="1" key="1">
    <citation type="submission" date="2022-09" db="EMBL/GenBank/DDBJ databases">
        <title>Shewanella sp. KJ10-1 sp.nov, isolated from marine algae.</title>
        <authorList>
            <person name="Butt M."/>
            <person name="Lee J.K."/>
            <person name="Kim J.M."/>
            <person name="Choi D.G."/>
        </authorList>
    </citation>
    <scope>NUCLEOTIDE SEQUENCE</scope>
    <source>
        <strain evidence="1">KJ10-1</strain>
    </source>
</reference>
<evidence type="ECO:0008006" key="3">
    <source>
        <dbReference type="Google" id="ProtNLM"/>
    </source>
</evidence>